<dbReference type="AlphaFoldDB" id="A0A0G0QX37"/>
<organism evidence="1 2">
    <name type="scientific">Candidatus Falkowbacteria bacterium GW2011_GWA2_39_24</name>
    <dbReference type="NCBI Taxonomy" id="1618634"/>
    <lineage>
        <taxon>Bacteria</taxon>
        <taxon>Candidatus Falkowiibacteriota</taxon>
    </lineage>
</organism>
<evidence type="ECO:0000313" key="1">
    <source>
        <dbReference type="EMBL" id="KKR14885.1"/>
    </source>
</evidence>
<name>A0A0G0QX37_9BACT</name>
<proteinExistence type="predicted"/>
<protein>
    <submittedName>
        <fullName evidence="1">Uncharacterized protein</fullName>
    </submittedName>
</protein>
<gene>
    <name evidence="1" type="ORF">UT42_C0015G0003</name>
</gene>
<evidence type="ECO:0000313" key="2">
    <source>
        <dbReference type="Proteomes" id="UP000034048"/>
    </source>
</evidence>
<dbReference type="Proteomes" id="UP000034048">
    <property type="component" value="Unassembled WGS sequence"/>
</dbReference>
<comment type="caution">
    <text evidence="1">The sequence shown here is derived from an EMBL/GenBank/DDBJ whole genome shotgun (WGS) entry which is preliminary data.</text>
</comment>
<sequence length="60" mass="6855">MAQRPSIIEFMDFCVTIHKNSNLSVVAKQQTVAEKLQHHFPNLTLSQILESKKLSELFGQ</sequence>
<reference evidence="1 2" key="1">
    <citation type="journal article" date="2015" name="Nature">
        <title>rRNA introns, odd ribosomes, and small enigmatic genomes across a large radiation of phyla.</title>
        <authorList>
            <person name="Brown C.T."/>
            <person name="Hug L.A."/>
            <person name="Thomas B.C."/>
            <person name="Sharon I."/>
            <person name="Castelle C.J."/>
            <person name="Singh A."/>
            <person name="Wilkins M.J."/>
            <person name="Williams K.H."/>
            <person name="Banfield J.F."/>
        </authorList>
    </citation>
    <scope>NUCLEOTIDE SEQUENCE [LARGE SCALE GENOMIC DNA]</scope>
</reference>
<dbReference type="EMBL" id="LBWS01000015">
    <property type="protein sequence ID" value="KKR14885.1"/>
    <property type="molecule type" value="Genomic_DNA"/>
</dbReference>
<accession>A0A0G0QX37</accession>